<dbReference type="InterPro" id="IPR051055">
    <property type="entry name" value="PIF1_helicase"/>
</dbReference>
<dbReference type="CDD" id="cd18809">
    <property type="entry name" value="SF1_C_RecD"/>
    <property type="match status" value="1"/>
</dbReference>
<keyword evidence="6" id="KW-0238">DNA-binding</keyword>
<accession>A0ABX0XAC6</accession>
<dbReference type="Gene3D" id="2.30.30.940">
    <property type="match status" value="1"/>
</dbReference>
<dbReference type="Gene3D" id="3.40.50.300">
    <property type="entry name" value="P-loop containing nucleotide triphosphate hydrolases"/>
    <property type="match status" value="2"/>
</dbReference>
<evidence type="ECO:0000313" key="12">
    <source>
        <dbReference type="Proteomes" id="UP000770785"/>
    </source>
</evidence>
<evidence type="ECO:0000256" key="8">
    <source>
        <dbReference type="ARBA" id="ARBA00023235"/>
    </source>
</evidence>
<dbReference type="InterPro" id="IPR010285">
    <property type="entry name" value="DNA_helicase_pif1-like_DEAD"/>
</dbReference>
<dbReference type="EMBL" id="JAATJH010000002">
    <property type="protein sequence ID" value="NJC25909.1"/>
    <property type="molecule type" value="Genomic_DNA"/>
</dbReference>
<reference evidence="11 12" key="1">
    <citation type="submission" date="2020-03" db="EMBL/GenBank/DDBJ databases">
        <title>Genomic Encyclopedia of Type Strains, Phase IV (KMG-IV): sequencing the most valuable type-strain genomes for metagenomic binning, comparative biology and taxonomic classification.</title>
        <authorList>
            <person name="Goeker M."/>
        </authorList>
    </citation>
    <scope>NUCLEOTIDE SEQUENCE [LARGE SCALE GENOMIC DNA]</scope>
    <source>
        <strain evidence="11 12">DSM 105096</strain>
    </source>
</reference>
<evidence type="ECO:0000259" key="9">
    <source>
        <dbReference type="Pfam" id="PF05970"/>
    </source>
</evidence>
<dbReference type="SUPFAM" id="SSF52540">
    <property type="entry name" value="P-loop containing nucleoside triphosphate hydrolases"/>
    <property type="match status" value="2"/>
</dbReference>
<keyword evidence="4" id="KW-0347">Helicase</keyword>
<comment type="caution">
    <text evidence="11">The sequence shown here is derived from an EMBL/GenBank/DDBJ whole genome shotgun (WGS) entry which is preliminary data.</text>
</comment>
<organism evidence="11 12">
    <name type="scientific">Neolewinella antarctica</name>
    <dbReference type="NCBI Taxonomy" id="442734"/>
    <lineage>
        <taxon>Bacteria</taxon>
        <taxon>Pseudomonadati</taxon>
        <taxon>Bacteroidota</taxon>
        <taxon>Saprospiria</taxon>
        <taxon>Saprospirales</taxon>
        <taxon>Lewinellaceae</taxon>
        <taxon>Neolewinella</taxon>
    </lineage>
</organism>
<evidence type="ECO:0000256" key="2">
    <source>
        <dbReference type="ARBA" id="ARBA00022763"/>
    </source>
</evidence>
<keyword evidence="12" id="KW-1185">Reference proteome</keyword>
<name>A0ABX0XAC6_9BACT</name>
<keyword evidence="2" id="KW-0227">DNA damage</keyword>
<keyword evidence="7" id="KW-0234">DNA repair</keyword>
<keyword evidence="5" id="KW-0067">ATP-binding</keyword>
<proteinExistence type="predicted"/>
<evidence type="ECO:0000313" key="11">
    <source>
        <dbReference type="EMBL" id="NJC25909.1"/>
    </source>
</evidence>
<evidence type="ECO:0000259" key="10">
    <source>
        <dbReference type="Pfam" id="PF21530"/>
    </source>
</evidence>
<dbReference type="Proteomes" id="UP000770785">
    <property type="component" value="Unassembled WGS sequence"/>
</dbReference>
<evidence type="ECO:0000256" key="4">
    <source>
        <dbReference type="ARBA" id="ARBA00022806"/>
    </source>
</evidence>
<dbReference type="InterPro" id="IPR027417">
    <property type="entry name" value="P-loop_NTPase"/>
</dbReference>
<dbReference type="InterPro" id="IPR049163">
    <property type="entry name" value="Pif1-like_2B_dom"/>
</dbReference>
<gene>
    <name evidence="11" type="ORF">GGR27_001408</name>
</gene>
<feature type="domain" description="DNA helicase Pif1-like DEAD-box helicase" evidence="9">
    <location>
        <begin position="24"/>
        <end position="210"/>
    </location>
</feature>
<dbReference type="Pfam" id="PF21530">
    <property type="entry name" value="Pif1_2B_dom"/>
    <property type="match status" value="1"/>
</dbReference>
<dbReference type="RefSeq" id="WP_168036678.1">
    <property type="nucleotide sequence ID" value="NZ_JAATJH010000002.1"/>
</dbReference>
<dbReference type="PANTHER" id="PTHR47642">
    <property type="entry name" value="ATP-DEPENDENT DNA HELICASE"/>
    <property type="match status" value="1"/>
</dbReference>
<evidence type="ECO:0000256" key="1">
    <source>
        <dbReference type="ARBA" id="ARBA00022741"/>
    </source>
</evidence>
<sequence length="436" mass="49310">MENPTALEPLILSDDFNYALERMEAGANLFITGRAGTGKSTLLQIFRRSTQKNVVVVAPTGVAALNVGGQTIHSLFGFPPRLLQKKDVRPNRRYKRLFLNLETLVIDEISMVRADMMMAIDYALKINRDSGKPFGGVQVIFFGDLYQLPPVVSTQEERNWFSLKYSSAYFFAAPCLDYIDLEMIELQQVYRQDSTHFLRLLEAIRNATMDYEELESLNERHVEDFTVEEGDNYLTLAARNATVNKINVTALAENQNPEMLYVAKVTGSFKENLFPVPGALKLKVGAQVMTVRNDTDRKYVNGTIGTVKECKPESVIITIKEDGKTADIEVGYEEWDIIRYKADDADLTKIGTESMGKFKQIPVRLAWAVTIHKSQGKTFDRIIIDLGSGGAFEHGQTYVALSRCRTLEGIVLRRPLTPRDVMIDPAVVEYYEMMRR</sequence>
<dbReference type="PANTHER" id="PTHR47642:SF5">
    <property type="entry name" value="ATP-DEPENDENT DNA HELICASE"/>
    <property type="match status" value="1"/>
</dbReference>
<feature type="domain" description="DNA helicase Pif1-like 2B" evidence="10">
    <location>
        <begin position="276"/>
        <end position="307"/>
    </location>
</feature>
<keyword evidence="1" id="KW-0547">Nucleotide-binding</keyword>
<evidence type="ECO:0000256" key="6">
    <source>
        <dbReference type="ARBA" id="ARBA00023125"/>
    </source>
</evidence>
<evidence type="ECO:0000256" key="7">
    <source>
        <dbReference type="ARBA" id="ARBA00023204"/>
    </source>
</evidence>
<keyword evidence="3" id="KW-0378">Hydrolase</keyword>
<dbReference type="Pfam" id="PF05970">
    <property type="entry name" value="PIF1"/>
    <property type="match status" value="1"/>
</dbReference>
<evidence type="ECO:0000256" key="3">
    <source>
        <dbReference type="ARBA" id="ARBA00022801"/>
    </source>
</evidence>
<evidence type="ECO:0000256" key="5">
    <source>
        <dbReference type="ARBA" id="ARBA00022840"/>
    </source>
</evidence>
<protein>
    <submittedName>
        <fullName evidence="11">ATP-dependent exoDNAse (Exonuclease V) alpha subunit</fullName>
    </submittedName>
</protein>
<keyword evidence="8" id="KW-0413">Isomerase</keyword>